<dbReference type="OMA" id="FMENDEW"/>
<dbReference type="Gramene" id="OIS98633">
    <property type="protein sequence ID" value="OIS98633"/>
    <property type="gene ID" value="A4A49_60876"/>
</dbReference>
<comment type="caution">
    <text evidence="4">The sequence shown here is derived from an EMBL/GenBank/DDBJ whole genome shotgun (WGS) entry which is preliminary data.</text>
</comment>
<name>A0A1J6I278_NICAT</name>
<dbReference type="Pfam" id="PF22936">
    <property type="entry name" value="Pol_BBD"/>
    <property type="match status" value="1"/>
</dbReference>
<evidence type="ECO:0000313" key="5">
    <source>
        <dbReference type="Proteomes" id="UP000187609"/>
    </source>
</evidence>
<dbReference type="Pfam" id="PF07727">
    <property type="entry name" value="RVT_2"/>
    <property type="match status" value="1"/>
</dbReference>
<dbReference type="GO" id="GO:0003676">
    <property type="term" value="F:nucleic acid binding"/>
    <property type="evidence" value="ECO:0007669"/>
    <property type="project" value="InterPro"/>
</dbReference>
<feature type="domain" description="Reverse transcriptase Ty1/copia-type" evidence="2">
    <location>
        <begin position="296"/>
        <end position="351"/>
    </location>
</feature>
<proteinExistence type="predicted"/>
<feature type="domain" description="Retrovirus-related Pol polyprotein from transposon TNT 1-94-like beta-barrel" evidence="3">
    <location>
        <begin position="139"/>
        <end position="218"/>
    </location>
</feature>
<accession>A0A1J6I278</accession>
<evidence type="ECO:0000313" key="4">
    <source>
        <dbReference type="EMBL" id="OIS98633.1"/>
    </source>
</evidence>
<evidence type="ECO:0000259" key="3">
    <source>
        <dbReference type="Pfam" id="PF22936"/>
    </source>
</evidence>
<dbReference type="InterPro" id="IPR036875">
    <property type="entry name" value="Znf_CCHC_sf"/>
</dbReference>
<dbReference type="AlphaFoldDB" id="A0A1J6I278"/>
<protein>
    <submittedName>
        <fullName evidence="4">Mitochondrial protein</fullName>
    </submittedName>
</protein>
<feature type="non-terminal residue" evidence="4">
    <location>
        <position position="351"/>
    </location>
</feature>
<dbReference type="PANTHER" id="PTHR47592:SF27">
    <property type="entry name" value="OS08G0421700 PROTEIN"/>
    <property type="match status" value="1"/>
</dbReference>
<organism evidence="4 5">
    <name type="scientific">Nicotiana attenuata</name>
    <name type="common">Coyote tobacco</name>
    <dbReference type="NCBI Taxonomy" id="49451"/>
    <lineage>
        <taxon>Eukaryota</taxon>
        <taxon>Viridiplantae</taxon>
        <taxon>Streptophyta</taxon>
        <taxon>Embryophyta</taxon>
        <taxon>Tracheophyta</taxon>
        <taxon>Spermatophyta</taxon>
        <taxon>Magnoliopsida</taxon>
        <taxon>eudicotyledons</taxon>
        <taxon>Gunneridae</taxon>
        <taxon>Pentapetalae</taxon>
        <taxon>asterids</taxon>
        <taxon>lamiids</taxon>
        <taxon>Solanales</taxon>
        <taxon>Solanaceae</taxon>
        <taxon>Nicotianoideae</taxon>
        <taxon>Nicotianeae</taxon>
        <taxon>Nicotiana</taxon>
    </lineage>
</organism>
<sequence length="351" mass="39700">KRTRKFKAKSCLYAAISPTIFSRVMALESAKAIWDFLKEEYQGDERIKGMKKGKGKKNHAGNNQVAANNGGGNNNSSSNKGDKKPDMRCRKCKKLGHAEIICKSKDNQQETEAQVANQQEEEQLFVATCFMGSSSSDSWLIDSGCTNHMTNDETLFRELDRSATSKVKIGNGDYIAVKGKGTLAFETYSGTKTISDVLYVPEIDQNLLSVGQLLQKGFKVIFENQKCLIKDVKDQEVFRVKMKEKSFTLDPKEEEQVAFQSLVSNTFFEPAEYAEAEKDKKWIDAMKEELTMIEKNDTWELVNRPQNRKIIGVKWVYRTKLNADGSVNKHKARLVVKGYAQVFGVDFSETF</sequence>
<feature type="non-terminal residue" evidence="4">
    <location>
        <position position="1"/>
    </location>
</feature>
<dbReference type="GO" id="GO:0008270">
    <property type="term" value="F:zinc ion binding"/>
    <property type="evidence" value="ECO:0007669"/>
    <property type="project" value="InterPro"/>
</dbReference>
<dbReference type="PANTHER" id="PTHR47592">
    <property type="entry name" value="PBF68 PROTEIN"/>
    <property type="match status" value="1"/>
</dbReference>
<dbReference type="Proteomes" id="UP000187609">
    <property type="component" value="Unassembled WGS sequence"/>
</dbReference>
<feature type="region of interest" description="Disordered" evidence="1">
    <location>
        <begin position="48"/>
        <end position="88"/>
    </location>
</feature>
<keyword evidence="5" id="KW-1185">Reference proteome</keyword>
<feature type="compositionally biased region" description="Low complexity" evidence="1">
    <location>
        <begin position="60"/>
        <end position="79"/>
    </location>
</feature>
<dbReference type="InterPro" id="IPR013103">
    <property type="entry name" value="RVT_2"/>
</dbReference>
<dbReference type="InterPro" id="IPR054722">
    <property type="entry name" value="PolX-like_BBD"/>
</dbReference>
<dbReference type="STRING" id="49451.A0A1J6I278"/>
<evidence type="ECO:0000259" key="2">
    <source>
        <dbReference type="Pfam" id="PF07727"/>
    </source>
</evidence>
<dbReference type="SUPFAM" id="SSF57756">
    <property type="entry name" value="Retrovirus zinc finger-like domains"/>
    <property type="match status" value="1"/>
</dbReference>
<feature type="compositionally biased region" description="Basic residues" evidence="1">
    <location>
        <begin position="49"/>
        <end position="59"/>
    </location>
</feature>
<dbReference type="EMBL" id="MJEQ01037191">
    <property type="protein sequence ID" value="OIS98633.1"/>
    <property type="molecule type" value="Genomic_DNA"/>
</dbReference>
<gene>
    <name evidence="4" type="ORF">A4A49_60876</name>
</gene>
<reference evidence="4" key="1">
    <citation type="submission" date="2016-11" db="EMBL/GenBank/DDBJ databases">
        <title>The genome of Nicotiana attenuata.</title>
        <authorList>
            <person name="Xu S."/>
            <person name="Brockmoeller T."/>
            <person name="Gaquerel E."/>
            <person name="Navarro A."/>
            <person name="Kuhl H."/>
            <person name="Gase K."/>
            <person name="Ling Z."/>
            <person name="Zhou W."/>
            <person name="Kreitzer C."/>
            <person name="Stanke M."/>
            <person name="Tang H."/>
            <person name="Lyons E."/>
            <person name="Pandey P."/>
            <person name="Pandey S.P."/>
            <person name="Timmermann B."/>
            <person name="Baldwin I.T."/>
        </authorList>
    </citation>
    <scope>NUCLEOTIDE SEQUENCE [LARGE SCALE GENOMIC DNA]</scope>
    <source>
        <strain evidence="4">UT</strain>
    </source>
</reference>
<dbReference type="Pfam" id="PF14223">
    <property type="entry name" value="Retrotran_gag_2"/>
    <property type="match status" value="1"/>
</dbReference>
<evidence type="ECO:0000256" key="1">
    <source>
        <dbReference type="SAM" id="MobiDB-lite"/>
    </source>
</evidence>